<feature type="region of interest" description="Disordered" evidence="1">
    <location>
        <begin position="1"/>
        <end position="21"/>
    </location>
</feature>
<proteinExistence type="predicted"/>
<name>A0A0E9PMI8_ANGAN</name>
<feature type="compositionally biased region" description="Basic residues" evidence="1">
    <location>
        <begin position="1"/>
        <end position="12"/>
    </location>
</feature>
<organism evidence="2">
    <name type="scientific">Anguilla anguilla</name>
    <name type="common">European freshwater eel</name>
    <name type="synonym">Muraena anguilla</name>
    <dbReference type="NCBI Taxonomy" id="7936"/>
    <lineage>
        <taxon>Eukaryota</taxon>
        <taxon>Metazoa</taxon>
        <taxon>Chordata</taxon>
        <taxon>Craniata</taxon>
        <taxon>Vertebrata</taxon>
        <taxon>Euteleostomi</taxon>
        <taxon>Actinopterygii</taxon>
        <taxon>Neopterygii</taxon>
        <taxon>Teleostei</taxon>
        <taxon>Anguilliformes</taxon>
        <taxon>Anguillidae</taxon>
        <taxon>Anguilla</taxon>
    </lineage>
</organism>
<reference evidence="2" key="1">
    <citation type="submission" date="2014-11" db="EMBL/GenBank/DDBJ databases">
        <authorList>
            <person name="Amaro Gonzalez C."/>
        </authorList>
    </citation>
    <scope>NUCLEOTIDE SEQUENCE</scope>
</reference>
<accession>A0A0E9PMI8</accession>
<protein>
    <submittedName>
        <fullName evidence="2">Uncharacterized protein</fullName>
    </submittedName>
</protein>
<dbReference type="AlphaFoldDB" id="A0A0E9PMI8"/>
<dbReference type="EMBL" id="GBXM01076793">
    <property type="protein sequence ID" value="JAH31784.1"/>
    <property type="molecule type" value="Transcribed_RNA"/>
</dbReference>
<reference evidence="2" key="2">
    <citation type="journal article" date="2015" name="Fish Shellfish Immunol.">
        <title>Early steps in the European eel (Anguilla anguilla)-Vibrio vulnificus interaction in the gills: Role of the RtxA13 toxin.</title>
        <authorList>
            <person name="Callol A."/>
            <person name="Pajuelo D."/>
            <person name="Ebbesson L."/>
            <person name="Teles M."/>
            <person name="MacKenzie S."/>
            <person name="Amaro C."/>
        </authorList>
    </citation>
    <scope>NUCLEOTIDE SEQUENCE</scope>
</reference>
<sequence>MFQNSCRKHPIEKHRGDDHGL</sequence>
<evidence type="ECO:0000313" key="2">
    <source>
        <dbReference type="EMBL" id="JAH05836.1"/>
    </source>
</evidence>
<dbReference type="EMBL" id="GBXM01102741">
    <property type="protein sequence ID" value="JAH05836.1"/>
    <property type="molecule type" value="Transcribed_RNA"/>
</dbReference>
<evidence type="ECO:0000256" key="1">
    <source>
        <dbReference type="SAM" id="MobiDB-lite"/>
    </source>
</evidence>